<accession>A0A3B0RWC9</accession>
<dbReference type="PRINTS" id="PR01179">
    <property type="entry name" value="ODADCRBXLASE"/>
</dbReference>
<evidence type="ECO:0000256" key="6">
    <source>
        <dbReference type="ARBA" id="ARBA00034138"/>
    </source>
</evidence>
<evidence type="ECO:0000256" key="7">
    <source>
        <dbReference type="ARBA" id="ARBA00049127"/>
    </source>
</evidence>
<evidence type="ECO:0000256" key="2">
    <source>
        <dbReference type="ARBA" id="ARBA00008872"/>
    </source>
</evidence>
<comment type="catalytic activity">
    <reaction evidence="7">
        <text>L-ornithine + H(+) = putrescine + CO2</text>
        <dbReference type="Rhea" id="RHEA:22964"/>
        <dbReference type="ChEBI" id="CHEBI:15378"/>
        <dbReference type="ChEBI" id="CHEBI:16526"/>
        <dbReference type="ChEBI" id="CHEBI:46911"/>
        <dbReference type="ChEBI" id="CHEBI:326268"/>
        <dbReference type="EC" id="4.1.1.17"/>
    </reaction>
</comment>
<evidence type="ECO:0000256" key="1">
    <source>
        <dbReference type="ARBA" id="ARBA00001933"/>
    </source>
</evidence>
<dbReference type="PANTHER" id="PTHR11482:SF6">
    <property type="entry name" value="ORNITHINE DECARBOXYLASE 1-RELATED"/>
    <property type="match status" value="1"/>
</dbReference>
<dbReference type="InterPro" id="IPR000183">
    <property type="entry name" value="Orn/DAP/Arg_de-COase"/>
</dbReference>
<dbReference type="EMBL" id="UOEC01000051">
    <property type="protein sequence ID" value="VAV88793.1"/>
    <property type="molecule type" value="Genomic_DNA"/>
</dbReference>
<dbReference type="PROSITE" id="PS00879">
    <property type="entry name" value="ODR_DC_2_2"/>
    <property type="match status" value="1"/>
</dbReference>
<dbReference type="GO" id="GO:0033387">
    <property type="term" value="P:putrescine biosynthetic process from arginine, via ornithine"/>
    <property type="evidence" value="ECO:0007669"/>
    <property type="project" value="TreeGrafter"/>
</dbReference>
<dbReference type="AlphaFoldDB" id="A0A3B0RWC9"/>
<comment type="cofactor">
    <cofactor evidence="1">
        <name>pyridoxal 5'-phosphate</name>
        <dbReference type="ChEBI" id="CHEBI:597326"/>
    </cofactor>
</comment>
<evidence type="ECO:0000256" key="5">
    <source>
        <dbReference type="ARBA" id="ARBA00034115"/>
    </source>
</evidence>
<dbReference type="SUPFAM" id="SSF50621">
    <property type="entry name" value="Alanine racemase C-terminal domain-like"/>
    <property type="match status" value="1"/>
</dbReference>
<dbReference type="GO" id="GO:0004586">
    <property type="term" value="F:ornithine decarboxylase activity"/>
    <property type="evidence" value="ECO:0007669"/>
    <property type="project" value="UniProtKB-EC"/>
</dbReference>
<feature type="domain" description="Orn/DAP/Arg decarboxylase 2 C-terminal" evidence="8">
    <location>
        <begin position="277"/>
        <end position="369"/>
    </location>
</feature>
<organism evidence="10">
    <name type="scientific">hydrothermal vent metagenome</name>
    <dbReference type="NCBI Taxonomy" id="652676"/>
    <lineage>
        <taxon>unclassified sequences</taxon>
        <taxon>metagenomes</taxon>
        <taxon>ecological metagenomes</taxon>
    </lineage>
</organism>
<dbReference type="InterPro" id="IPR022657">
    <property type="entry name" value="De-COase2_CS"/>
</dbReference>
<dbReference type="Gene3D" id="3.20.20.10">
    <property type="entry name" value="Alanine racemase"/>
    <property type="match status" value="1"/>
</dbReference>
<evidence type="ECO:0000256" key="4">
    <source>
        <dbReference type="ARBA" id="ARBA00023239"/>
    </source>
</evidence>
<evidence type="ECO:0000259" key="8">
    <source>
        <dbReference type="Pfam" id="PF00278"/>
    </source>
</evidence>
<dbReference type="InterPro" id="IPR022653">
    <property type="entry name" value="De-COase2_pyr-phos_BS"/>
</dbReference>
<proteinExistence type="inferred from homology"/>
<dbReference type="EC" id="4.1.1.17" evidence="6"/>
<dbReference type="InterPro" id="IPR002433">
    <property type="entry name" value="Orn_de-COase"/>
</dbReference>
<dbReference type="Pfam" id="PF00278">
    <property type="entry name" value="Orn_DAP_Arg_deC"/>
    <property type="match status" value="1"/>
</dbReference>
<dbReference type="PANTHER" id="PTHR11482">
    <property type="entry name" value="ARGININE/DIAMINOPIMELATE/ORNITHINE DECARBOXYLASE"/>
    <property type="match status" value="1"/>
</dbReference>
<dbReference type="InterPro" id="IPR009006">
    <property type="entry name" value="Ala_racemase/Decarboxylase_C"/>
</dbReference>
<sequence>MNALPENLPHIGTDRKFDSPDDVARKLEPQLPVQCFSSNVLAQRVRLFQDNFPGRVSYAVKANPSAVVIRAAALAGLETFDVASPAEMALVRAHAREAEMHYHNPVRSSREVELAWHHYGCRRFSVDEPGELRKILEIVSAPEDIEIAVRFRLPASGNAVHDFSEKFGATAQAAVHLLAQVKLCGFVPVLTFHPGSQCLDPASWHQHIVAAAEIAQSANVKIAKLNVGGGFPVSYASHAAPDLKLFFRQIQQTALASFGADDVPQLECEPGRAIVGPAVSVLTRVKLVRKSSREIFLNDGIYGNLMESTQAPKLQPKARVIRTGSNPSGNQQPFIIYGPTCDPLDRLPGTIMLPVDIREDDFIEFQNLGAYGAATATRFNGYGETQMLQVDFV</sequence>
<evidence type="ECO:0000313" key="10">
    <source>
        <dbReference type="EMBL" id="VAV88793.1"/>
    </source>
</evidence>
<dbReference type="Gene3D" id="2.40.37.10">
    <property type="entry name" value="Lyase, Ornithine Decarboxylase, Chain A, domain 1"/>
    <property type="match status" value="1"/>
</dbReference>
<keyword evidence="4 10" id="KW-0456">Lyase</keyword>
<comment type="pathway">
    <text evidence="5">Amine and polyamine biosynthesis; putrescine biosynthesis via L-ornithine pathway; putrescine from L-ornithine: step 1/1.</text>
</comment>
<dbReference type="SUPFAM" id="SSF51419">
    <property type="entry name" value="PLP-binding barrel"/>
    <property type="match status" value="1"/>
</dbReference>
<gene>
    <name evidence="10" type="ORF">MNBD_ALPHA08-1997</name>
</gene>
<dbReference type="InterPro" id="IPR022643">
    <property type="entry name" value="De-COase2_C"/>
</dbReference>
<dbReference type="PROSITE" id="PS00878">
    <property type="entry name" value="ODR_DC_2_1"/>
    <property type="match status" value="1"/>
</dbReference>
<evidence type="ECO:0000259" key="9">
    <source>
        <dbReference type="Pfam" id="PF02784"/>
    </source>
</evidence>
<evidence type="ECO:0000256" key="3">
    <source>
        <dbReference type="ARBA" id="ARBA00022898"/>
    </source>
</evidence>
<protein>
    <recommendedName>
        <fullName evidence="6">ornithine decarboxylase</fullName>
        <ecNumber evidence="6">4.1.1.17</ecNumber>
    </recommendedName>
</protein>
<name>A0A3B0RWC9_9ZZZZ</name>
<comment type="similarity">
    <text evidence="2">Belongs to the Orn/Lys/Arg decarboxylase class-II family.</text>
</comment>
<reference evidence="10" key="1">
    <citation type="submission" date="2018-06" db="EMBL/GenBank/DDBJ databases">
        <authorList>
            <person name="Zhirakovskaya E."/>
        </authorList>
    </citation>
    <scope>NUCLEOTIDE SEQUENCE</scope>
</reference>
<dbReference type="Pfam" id="PF02784">
    <property type="entry name" value="Orn_Arg_deC_N"/>
    <property type="match status" value="1"/>
</dbReference>
<keyword evidence="3" id="KW-0663">Pyridoxal phosphate</keyword>
<dbReference type="GO" id="GO:0005737">
    <property type="term" value="C:cytoplasm"/>
    <property type="evidence" value="ECO:0007669"/>
    <property type="project" value="TreeGrafter"/>
</dbReference>
<feature type="domain" description="Orn/DAP/Arg decarboxylase 2 N-terminal" evidence="9">
    <location>
        <begin position="42"/>
        <end position="276"/>
    </location>
</feature>
<dbReference type="InterPro" id="IPR029066">
    <property type="entry name" value="PLP-binding_barrel"/>
</dbReference>
<dbReference type="InterPro" id="IPR022644">
    <property type="entry name" value="De-COase2_N"/>
</dbReference>